<keyword evidence="1" id="KW-0472">Membrane</keyword>
<dbReference type="RefSeq" id="WP_160939078.1">
    <property type="nucleotide sequence ID" value="NZ_SNVJ01000025.1"/>
</dbReference>
<gene>
    <name evidence="3" type="ORF">E0493_20170</name>
</gene>
<keyword evidence="1" id="KW-0812">Transmembrane</keyword>
<keyword evidence="1" id="KW-1133">Transmembrane helix</keyword>
<comment type="caution">
    <text evidence="3">The sequence shown here is derived from an EMBL/GenBank/DDBJ whole genome shotgun (WGS) entry which is preliminary data.</text>
</comment>
<dbReference type="Proteomes" id="UP000460715">
    <property type="component" value="Unassembled WGS sequence"/>
</dbReference>
<dbReference type="EMBL" id="SNVJ01000025">
    <property type="protein sequence ID" value="MXP65670.1"/>
    <property type="molecule type" value="Genomic_DNA"/>
</dbReference>
<organism evidence="3 4">
    <name type="scientific">Teichococcus coralli</name>
    <dbReference type="NCBI Taxonomy" id="2545983"/>
    <lineage>
        <taxon>Bacteria</taxon>
        <taxon>Pseudomonadati</taxon>
        <taxon>Pseudomonadota</taxon>
        <taxon>Alphaproteobacteria</taxon>
        <taxon>Acetobacterales</taxon>
        <taxon>Roseomonadaceae</taxon>
        <taxon>Roseomonas</taxon>
    </lineage>
</organism>
<accession>A0A845BHV8</accession>
<evidence type="ECO:0000256" key="1">
    <source>
        <dbReference type="SAM" id="Phobius"/>
    </source>
</evidence>
<evidence type="ECO:0000313" key="3">
    <source>
        <dbReference type="EMBL" id="MXP65670.1"/>
    </source>
</evidence>
<feature type="domain" description="Mce/MlaD" evidence="2">
    <location>
        <begin position="47"/>
        <end position="139"/>
    </location>
</feature>
<proteinExistence type="predicted"/>
<dbReference type="OrthoDB" id="9808689at2"/>
<sequence length="338" mass="35850">MPTHRGLYVRIGALILVGLGLGLGFLLFLTGGGFGRQSMIFETYLRESVTGLEVGAPVRYRGVQVGQVSKVGLVNAEYPPTNRNAAVEAFQLVLVRLALDTEKATMDDPKQVERAVERGLRARLATQGITGVAYIELDFVNPERFPGRDVPWAPAYPVIPAIPSTVAQVQNAAETILARIQQAPLEELLNDVTAVVSAVRGQVESGDLAHAFTEAAAMLGAVRQAVTQSDIPATVAELRGAAADLRALLGSAETKAALASARAAADDLRESLSRLPAVINALEQAARSARNTTQSTTADLVPLLRDLRATVGNLRDTTEALRRAPGQVLFGAPPPPNR</sequence>
<protein>
    <submittedName>
        <fullName evidence="3">MCE family protein</fullName>
    </submittedName>
</protein>
<name>A0A845BHV8_9PROT</name>
<reference evidence="3 4" key="1">
    <citation type="submission" date="2019-03" db="EMBL/GenBank/DDBJ databases">
        <title>Roseomonas sp. a novel Roseomonas species isolated from Sea whip Gorgonian.</title>
        <authorList>
            <person name="Li F."/>
            <person name="Pan X."/>
            <person name="Huang S."/>
            <person name="Li Z."/>
            <person name="Meng B."/>
        </authorList>
    </citation>
    <scope>NUCLEOTIDE SEQUENCE [LARGE SCALE GENOMIC DNA]</scope>
    <source>
        <strain evidence="3 4">M0104</strain>
    </source>
</reference>
<dbReference type="AlphaFoldDB" id="A0A845BHV8"/>
<evidence type="ECO:0000313" key="4">
    <source>
        <dbReference type="Proteomes" id="UP000460715"/>
    </source>
</evidence>
<dbReference type="PANTHER" id="PTHR36698:SF3">
    <property type="entry name" value="ABC-TYPE TRANSPORT AUXILIARY LIPOPROTEIN COMPONENT DOMAIN-CONTAINING PROTEIN"/>
    <property type="match status" value="1"/>
</dbReference>
<dbReference type="PANTHER" id="PTHR36698">
    <property type="entry name" value="BLL5892 PROTEIN"/>
    <property type="match status" value="1"/>
</dbReference>
<dbReference type="Pfam" id="PF02470">
    <property type="entry name" value="MlaD"/>
    <property type="match status" value="1"/>
</dbReference>
<feature type="transmembrane region" description="Helical" evidence="1">
    <location>
        <begin position="7"/>
        <end position="29"/>
    </location>
</feature>
<evidence type="ECO:0000259" key="2">
    <source>
        <dbReference type="Pfam" id="PF02470"/>
    </source>
</evidence>
<keyword evidence="4" id="KW-1185">Reference proteome</keyword>
<dbReference type="InterPro" id="IPR003399">
    <property type="entry name" value="Mce/MlaD"/>
</dbReference>